<protein>
    <submittedName>
        <fullName evidence="1">Uncharacterized protein</fullName>
    </submittedName>
</protein>
<evidence type="ECO:0000313" key="2">
    <source>
        <dbReference type="Proteomes" id="UP000245698"/>
    </source>
</evidence>
<dbReference type="Proteomes" id="UP000245698">
    <property type="component" value="Unassembled WGS sequence"/>
</dbReference>
<reference evidence="2" key="1">
    <citation type="submission" date="2016-12" db="EMBL/GenBank/DDBJ databases">
        <authorList>
            <person name="Brunel B."/>
        </authorList>
    </citation>
    <scope>NUCLEOTIDE SEQUENCE [LARGE SCALE GENOMIC DNA]</scope>
</reference>
<name>A0A2P9AL47_9HYPH</name>
<proteinExistence type="predicted"/>
<dbReference type="AlphaFoldDB" id="A0A2P9AL47"/>
<keyword evidence="2" id="KW-1185">Reference proteome</keyword>
<sequence length="73" mass="7782">MLAGAGFRQVTIDTTTQNIRFPSSKNMCDYSWQTPQAGLVSGMDAGQRNAVIAAIMGDVSSSVQEAPTQVFVQ</sequence>
<organism evidence="1 2">
    <name type="scientific">Mesorhizobium delmotii</name>
    <dbReference type="NCBI Taxonomy" id="1631247"/>
    <lineage>
        <taxon>Bacteria</taxon>
        <taxon>Pseudomonadati</taxon>
        <taxon>Pseudomonadota</taxon>
        <taxon>Alphaproteobacteria</taxon>
        <taxon>Hyphomicrobiales</taxon>
        <taxon>Phyllobacteriaceae</taxon>
        <taxon>Mesorhizobium</taxon>
    </lineage>
</organism>
<dbReference type="EMBL" id="FUIG01000029">
    <property type="protein sequence ID" value="SJM31871.1"/>
    <property type="molecule type" value="Genomic_DNA"/>
</dbReference>
<evidence type="ECO:0000313" key="1">
    <source>
        <dbReference type="EMBL" id="SJM31871.1"/>
    </source>
</evidence>
<gene>
    <name evidence="1" type="ORF">BQ8482_220042</name>
</gene>
<accession>A0A2P9AL47</accession>